<dbReference type="EMBL" id="JAFNEN010000255">
    <property type="protein sequence ID" value="KAG8187914.1"/>
    <property type="molecule type" value="Genomic_DNA"/>
</dbReference>
<reference evidence="1 2" key="1">
    <citation type="journal article" date="2022" name="Nat. Ecol. Evol.">
        <title>A masculinizing supergene underlies an exaggerated male reproductive morph in a spider.</title>
        <authorList>
            <person name="Hendrickx F."/>
            <person name="De Corte Z."/>
            <person name="Sonet G."/>
            <person name="Van Belleghem S.M."/>
            <person name="Kostlbacher S."/>
            <person name="Vangestel C."/>
        </authorList>
    </citation>
    <scope>NUCLEOTIDE SEQUENCE [LARGE SCALE GENOMIC DNA]</scope>
    <source>
        <strain evidence="1">W744_W776</strain>
    </source>
</reference>
<organism evidence="1 2">
    <name type="scientific">Oedothorax gibbosus</name>
    <dbReference type="NCBI Taxonomy" id="931172"/>
    <lineage>
        <taxon>Eukaryota</taxon>
        <taxon>Metazoa</taxon>
        <taxon>Ecdysozoa</taxon>
        <taxon>Arthropoda</taxon>
        <taxon>Chelicerata</taxon>
        <taxon>Arachnida</taxon>
        <taxon>Araneae</taxon>
        <taxon>Araneomorphae</taxon>
        <taxon>Entelegynae</taxon>
        <taxon>Araneoidea</taxon>
        <taxon>Linyphiidae</taxon>
        <taxon>Erigoninae</taxon>
        <taxon>Oedothorax</taxon>
    </lineage>
</organism>
<gene>
    <name evidence="1" type="ORF">JTE90_002929</name>
</gene>
<keyword evidence="2" id="KW-1185">Reference proteome</keyword>
<protein>
    <recommendedName>
        <fullName evidence="3">Maturase K</fullName>
    </recommendedName>
</protein>
<accession>A0AAV6UVT3</accession>
<name>A0AAV6UVT3_9ARAC</name>
<evidence type="ECO:0000313" key="1">
    <source>
        <dbReference type="EMBL" id="KAG8187914.1"/>
    </source>
</evidence>
<evidence type="ECO:0000313" key="2">
    <source>
        <dbReference type="Proteomes" id="UP000827092"/>
    </source>
</evidence>
<proteinExistence type="predicted"/>
<dbReference type="AlphaFoldDB" id="A0AAV6UVT3"/>
<dbReference type="Proteomes" id="UP000827092">
    <property type="component" value="Unassembled WGS sequence"/>
</dbReference>
<comment type="caution">
    <text evidence="1">The sequence shown here is derived from an EMBL/GenBank/DDBJ whole genome shotgun (WGS) entry which is preliminary data.</text>
</comment>
<sequence>MFSGEDFEFVDFFQEQIYFILTLRLSRQDYVLVMPSRRGSPVKSSGRCLAYLEVLSRLIELYVKTTRLPTASQAYLVDFLKV</sequence>
<evidence type="ECO:0008006" key="3">
    <source>
        <dbReference type="Google" id="ProtNLM"/>
    </source>
</evidence>